<evidence type="ECO:0000313" key="8">
    <source>
        <dbReference type="Proteomes" id="UP001195571"/>
    </source>
</evidence>
<dbReference type="Proteomes" id="UP001195571">
    <property type="component" value="Unassembled WGS sequence"/>
</dbReference>
<evidence type="ECO:0000259" key="6">
    <source>
        <dbReference type="Pfam" id="PF17136"/>
    </source>
</evidence>
<keyword evidence="3 5" id="KW-0687">Ribonucleoprotein</keyword>
<dbReference type="PANTHER" id="PTHR12903">
    <property type="entry name" value="MITOCHONDRIAL RIBOSOMAL PROTEIN L24"/>
    <property type="match status" value="1"/>
</dbReference>
<reference evidence="7" key="1">
    <citation type="submission" date="2021-04" db="EMBL/GenBank/DDBJ databases">
        <title>Genomic features of Candidatus Phytoplasma meliae isolate ChTYXIII (1SrXIII-G).</title>
        <authorList>
            <person name="Fernandez F.D."/>
            <person name="Conci L.R."/>
        </authorList>
    </citation>
    <scope>NUCLEOTIDE SEQUENCE [LARGE SCALE GENOMIC DNA]</scope>
    <source>
        <strain evidence="7">ChTYXIII-Mo</strain>
    </source>
</reference>
<dbReference type="InterPro" id="IPR057264">
    <property type="entry name" value="Ribosomal_uL24_C"/>
</dbReference>
<evidence type="ECO:0000256" key="2">
    <source>
        <dbReference type="ARBA" id="ARBA00022980"/>
    </source>
</evidence>
<feature type="domain" description="Large ribosomal subunit protein uL24 C-terminal" evidence="6">
    <location>
        <begin position="48"/>
        <end position="110"/>
    </location>
</feature>
<keyword evidence="5" id="KW-0699">rRNA-binding</keyword>
<comment type="function">
    <text evidence="5">One of the proteins that surrounds the polypeptide exit tunnel on the outside of the subunit.</text>
</comment>
<evidence type="ECO:0000256" key="3">
    <source>
        <dbReference type="ARBA" id="ARBA00023274"/>
    </source>
</evidence>
<name>A0ABS5CXG0_9MOLU</name>
<comment type="subunit">
    <text evidence="5">Part of the 50S ribosomal subunit.</text>
</comment>
<keyword evidence="8" id="KW-1185">Reference proteome</keyword>
<dbReference type="CDD" id="cd06089">
    <property type="entry name" value="KOW_RPL26"/>
    <property type="match status" value="1"/>
</dbReference>
<dbReference type="InterPro" id="IPR041988">
    <property type="entry name" value="Ribosomal_uL24_KOW"/>
</dbReference>
<evidence type="ECO:0000256" key="1">
    <source>
        <dbReference type="ARBA" id="ARBA00010618"/>
    </source>
</evidence>
<comment type="function">
    <text evidence="5">One of two assembly initiator proteins, it binds directly to the 5'-end of the 23S rRNA, where it nucleates assembly of the 50S subunit.</text>
</comment>
<dbReference type="Pfam" id="PF17136">
    <property type="entry name" value="ribosomal_L24"/>
    <property type="match status" value="1"/>
</dbReference>
<accession>A0ABS5CXG0</accession>
<proteinExistence type="inferred from homology"/>
<dbReference type="HAMAP" id="MF_01326_B">
    <property type="entry name" value="Ribosomal_uL24_B"/>
    <property type="match status" value="1"/>
</dbReference>
<keyword evidence="5" id="KW-0694">RNA-binding</keyword>
<evidence type="ECO:0000256" key="4">
    <source>
        <dbReference type="ARBA" id="ARBA00035206"/>
    </source>
</evidence>
<dbReference type="InterPro" id="IPR003256">
    <property type="entry name" value="Ribosomal_uL24"/>
</dbReference>
<evidence type="ECO:0000256" key="5">
    <source>
        <dbReference type="HAMAP-Rule" id="MF_01326"/>
    </source>
</evidence>
<dbReference type="InterPro" id="IPR014722">
    <property type="entry name" value="Rib_uL2_dom2"/>
</dbReference>
<dbReference type="EMBL" id="JACAOD020000001">
    <property type="protein sequence ID" value="MBP5835661.1"/>
    <property type="molecule type" value="Genomic_DNA"/>
</dbReference>
<dbReference type="NCBIfam" id="TIGR01079">
    <property type="entry name" value="rplX_bact"/>
    <property type="match status" value="1"/>
</dbReference>
<comment type="caution">
    <text evidence="7">The sequence shown here is derived from an EMBL/GenBank/DDBJ whole genome shotgun (WGS) entry which is preliminary data.</text>
</comment>
<organism evidence="7 8">
    <name type="scientific">Candidatus Phytoplasma meliae</name>
    <dbReference type="NCBI Taxonomy" id="1848402"/>
    <lineage>
        <taxon>Bacteria</taxon>
        <taxon>Bacillati</taxon>
        <taxon>Mycoplasmatota</taxon>
        <taxon>Mollicutes</taxon>
        <taxon>Acholeplasmatales</taxon>
        <taxon>Acholeplasmataceae</taxon>
        <taxon>Candidatus Phytoplasma</taxon>
        <taxon>16SrXIII (Mexican periwinkle virescence group)</taxon>
    </lineage>
</organism>
<sequence>MHIKVGETVAILSGKDRYYMDETGKKKIKTGKVIKIFAETQKILVEGVNIKTKHQPPAQDQDKGTIVKREAPIHISNVALIDPSTQTPTKIGIRLESGKKVRYAKKSNTTLNDSN</sequence>
<dbReference type="InterPro" id="IPR008991">
    <property type="entry name" value="Translation_prot_SH3-like_sf"/>
</dbReference>
<dbReference type="RefSeq" id="WP_203551926.1">
    <property type="nucleotide sequence ID" value="NZ_JACAOD020000001.1"/>
</dbReference>
<comment type="similarity">
    <text evidence="1 5">Belongs to the universal ribosomal protein uL24 family.</text>
</comment>
<protein>
    <recommendedName>
        <fullName evidence="4 5">Large ribosomal subunit protein uL24</fullName>
    </recommendedName>
</protein>
<keyword evidence="2 5" id="KW-0689">Ribosomal protein</keyword>
<gene>
    <name evidence="5 7" type="primary">rplX</name>
    <name evidence="7" type="ORF">CHTY_000155</name>
</gene>
<evidence type="ECO:0000313" key="7">
    <source>
        <dbReference type="EMBL" id="MBP5835661.1"/>
    </source>
</evidence>
<dbReference type="GO" id="GO:0005840">
    <property type="term" value="C:ribosome"/>
    <property type="evidence" value="ECO:0007669"/>
    <property type="project" value="UniProtKB-KW"/>
</dbReference>
<dbReference type="Gene3D" id="2.30.30.30">
    <property type="match status" value="1"/>
</dbReference>
<dbReference type="SUPFAM" id="SSF50104">
    <property type="entry name" value="Translation proteins SH3-like domain"/>
    <property type="match status" value="1"/>
</dbReference>